<dbReference type="InterPro" id="IPR050764">
    <property type="entry name" value="CbbQ/NirQ/NorQ/GpvN"/>
</dbReference>
<dbReference type="PATRIC" id="fig|1126833.4.peg.1522"/>
<dbReference type="GO" id="GO:0016887">
    <property type="term" value="F:ATP hydrolysis activity"/>
    <property type="evidence" value="ECO:0007669"/>
    <property type="project" value="InterPro"/>
</dbReference>
<dbReference type="InterPro" id="IPR011703">
    <property type="entry name" value="ATPase_AAA-3"/>
</dbReference>
<comment type="similarity">
    <text evidence="3">Belongs to the MoxR family.</text>
</comment>
<dbReference type="Gene3D" id="3.40.50.300">
    <property type="entry name" value="P-loop containing nucleotide triphosphate hydrolases"/>
    <property type="match status" value="1"/>
</dbReference>
<evidence type="ECO:0000256" key="2">
    <source>
        <dbReference type="ARBA" id="ARBA00022840"/>
    </source>
</evidence>
<dbReference type="EMBL" id="CP011058">
    <property type="protein sequence ID" value="AJY74360.1"/>
    <property type="molecule type" value="Genomic_DNA"/>
</dbReference>
<dbReference type="RefSeq" id="WP_045669795.1">
    <property type="nucleotide sequence ID" value="NZ_CP011058.1"/>
</dbReference>
<dbReference type="FunFam" id="3.40.50.300:FF:000640">
    <property type="entry name" value="MoxR family ATPase"/>
    <property type="match status" value="1"/>
</dbReference>
<feature type="domain" description="ATPase AAA-3" evidence="5">
    <location>
        <begin position="62"/>
        <end position="192"/>
    </location>
</feature>
<proteinExistence type="inferred from homology"/>
<feature type="domain" description="ChlI/MoxR AAA lid" evidence="6">
    <location>
        <begin position="257"/>
        <end position="310"/>
    </location>
</feature>
<dbReference type="OrthoDB" id="9808397at2"/>
<keyword evidence="1" id="KW-0547">Nucleotide-binding</keyword>
<evidence type="ECO:0000256" key="1">
    <source>
        <dbReference type="ARBA" id="ARBA00022741"/>
    </source>
</evidence>
<protein>
    <submittedName>
        <fullName evidence="7">ATPase</fullName>
    </submittedName>
</protein>
<dbReference type="SUPFAM" id="SSF52540">
    <property type="entry name" value="P-loop containing nucleoside triphosphate hydrolases"/>
    <property type="match status" value="1"/>
</dbReference>
<dbReference type="PANTHER" id="PTHR42759:SF5">
    <property type="entry name" value="METHANOL DEHYDROGENASE REGULATOR"/>
    <property type="match status" value="1"/>
</dbReference>
<dbReference type="HOGENOM" id="CLU_034716_2_0_9"/>
<reference evidence="7 8" key="1">
    <citation type="journal article" date="2015" name="J. Biotechnol.">
        <title>Complete genome sequence of Paenibacillus beijingensis 7188(T) (=DSM 24997(T)), a novel rhizobacterium from jujube garden soil.</title>
        <authorList>
            <person name="Kwak Y."/>
            <person name="Shin J.H."/>
        </authorList>
    </citation>
    <scope>NUCLEOTIDE SEQUENCE [LARGE SCALE GENOMIC DNA]</scope>
    <source>
        <strain evidence="7 8">DSM 24997</strain>
    </source>
</reference>
<keyword evidence="8" id="KW-1185">Reference proteome</keyword>
<feature type="region of interest" description="Disordered" evidence="4">
    <location>
        <begin position="1"/>
        <end position="22"/>
    </location>
</feature>
<keyword evidence="2" id="KW-0067">ATP-binding</keyword>
<dbReference type="Proteomes" id="UP000032633">
    <property type="component" value="Chromosome"/>
</dbReference>
<evidence type="ECO:0000256" key="3">
    <source>
        <dbReference type="ARBA" id="ARBA00061607"/>
    </source>
</evidence>
<evidence type="ECO:0000256" key="4">
    <source>
        <dbReference type="SAM" id="MobiDB-lite"/>
    </source>
</evidence>
<organism evidence="7 8">
    <name type="scientific">Paenibacillus beijingensis</name>
    <dbReference type="NCBI Taxonomy" id="1126833"/>
    <lineage>
        <taxon>Bacteria</taxon>
        <taxon>Bacillati</taxon>
        <taxon>Bacillota</taxon>
        <taxon>Bacilli</taxon>
        <taxon>Bacillales</taxon>
        <taxon>Paenibacillaceae</taxon>
        <taxon>Paenibacillus</taxon>
    </lineage>
</organism>
<name>A0A0D5NGU3_9BACL</name>
<evidence type="ECO:0000259" key="6">
    <source>
        <dbReference type="Pfam" id="PF17863"/>
    </source>
</evidence>
<dbReference type="Pfam" id="PF17863">
    <property type="entry name" value="AAA_lid_2"/>
    <property type="match status" value="1"/>
</dbReference>
<dbReference type="Gene3D" id="1.10.8.80">
    <property type="entry name" value="Magnesium chelatase subunit I, C-Terminal domain"/>
    <property type="match status" value="1"/>
</dbReference>
<dbReference type="InterPro" id="IPR041628">
    <property type="entry name" value="ChlI/MoxR_AAA_lid"/>
</dbReference>
<dbReference type="KEGG" id="pbj:VN24_06945"/>
<evidence type="ECO:0000313" key="8">
    <source>
        <dbReference type="Proteomes" id="UP000032633"/>
    </source>
</evidence>
<dbReference type="PIRSF" id="PIRSF002849">
    <property type="entry name" value="AAA_ATPase_chaperone_MoxR_prd"/>
    <property type="match status" value="1"/>
</dbReference>
<evidence type="ECO:0000259" key="5">
    <source>
        <dbReference type="Pfam" id="PF07726"/>
    </source>
</evidence>
<accession>A0A0D5NGU3</accession>
<dbReference type="GO" id="GO:0005524">
    <property type="term" value="F:ATP binding"/>
    <property type="evidence" value="ECO:0007669"/>
    <property type="project" value="UniProtKB-KW"/>
</dbReference>
<dbReference type="Pfam" id="PF07726">
    <property type="entry name" value="AAA_3"/>
    <property type="match status" value="1"/>
</dbReference>
<dbReference type="PANTHER" id="PTHR42759">
    <property type="entry name" value="MOXR FAMILY PROTEIN"/>
    <property type="match status" value="1"/>
</dbReference>
<sequence length="347" mass="38022">MILPQFPSAEQPEARRGTERTVSWPEQPEVLLARIAARAETVLLGKRDVITEALAAMLAGGHVLLEDVPGVGKTVLARAFARLLGGQFQRIQFTPDLLPADVVGGSVWDVRRGEFLFRPGPVMANIVLADELNRASPRTQSALLEVMEERRVTVDGETRKLPEPFILIATQNPLDCEGTYPLPEAQLDRFMMRLSVGYPDENEEVRMLEGMAEGTLPQPEQLRPVVLPEEWLRMRSEAARVHVQGELLAYAVRVAAATRRAPELALGASPRASRDWLRASQARAYMEGRGFVLPDDLLATAQPVLLHRLAARGVYGVPQAGGSEAALSRILSEVPLPSSAGRKAGRR</sequence>
<reference evidence="8" key="2">
    <citation type="submission" date="2015-03" db="EMBL/GenBank/DDBJ databases">
        <title>Genome sequence of Paenibacillus beijingensis strain DSM 24997T.</title>
        <authorList>
            <person name="Kwak Y."/>
            <person name="Shin J.-H."/>
        </authorList>
    </citation>
    <scope>NUCLEOTIDE SEQUENCE [LARGE SCALE GENOMIC DNA]</scope>
    <source>
        <strain evidence="8">DSM 24997</strain>
    </source>
</reference>
<gene>
    <name evidence="7" type="ORF">VN24_06945</name>
</gene>
<dbReference type="STRING" id="1126833.VN24_06945"/>
<evidence type="ECO:0000313" key="7">
    <source>
        <dbReference type="EMBL" id="AJY74360.1"/>
    </source>
</evidence>
<dbReference type="AlphaFoldDB" id="A0A0D5NGU3"/>
<dbReference type="CDD" id="cd00009">
    <property type="entry name" value="AAA"/>
    <property type="match status" value="1"/>
</dbReference>
<dbReference type="InterPro" id="IPR027417">
    <property type="entry name" value="P-loop_NTPase"/>
</dbReference>